<evidence type="ECO:0000256" key="1">
    <source>
        <dbReference type="SAM" id="MobiDB-lite"/>
    </source>
</evidence>
<feature type="region of interest" description="Disordered" evidence="1">
    <location>
        <begin position="73"/>
        <end position="104"/>
    </location>
</feature>
<dbReference type="EMBL" id="JANEYF010002704">
    <property type="protein sequence ID" value="KAJ8943158.1"/>
    <property type="molecule type" value="Genomic_DNA"/>
</dbReference>
<name>A0AAV8XXK8_9CUCU</name>
<protein>
    <submittedName>
        <fullName evidence="2">Uncharacterized protein</fullName>
    </submittedName>
</protein>
<proteinExistence type="predicted"/>
<dbReference type="Proteomes" id="UP001162156">
    <property type="component" value="Unassembled WGS sequence"/>
</dbReference>
<sequence>MFKAKANITSKFVPRRDGPYQISRIVSPTSYKVKDLANQSVSLGTYHVSALTKYVPSINEGTLPVPLHPIRPRGCPRHQPQRDSVNLLQPPTPMMSVPVSHSSK</sequence>
<accession>A0AAV8XXK8</accession>
<dbReference type="AlphaFoldDB" id="A0AAV8XXK8"/>
<keyword evidence="3" id="KW-1185">Reference proteome</keyword>
<evidence type="ECO:0000313" key="3">
    <source>
        <dbReference type="Proteomes" id="UP001162156"/>
    </source>
</evidence>
<gene>
    <name evidence="2" type="ORF">NQ314_009820</name>
</gene>
<comment type="caution">
    <text evidence="2">The sequence shown here is derived from an EMBL/GenBank/DDBJ whole genome shotgun (WGS) entry which is preliminary data.</text>
</comment>
<evidence type="ECO:0000313" key="2">
    <source>
        <dbReference type="EMBL" id="KAJ8943158.1"/>
    </source>
</evidence>
<organism evidence="2 3">
    <name type="scientific">Rhamnusium bicolor</name>
    <dbReference type="NCBI Taxonomy" id="1586634"/>
    <lineage>
        <taxon>Eukaryota</taxon>
        <taxon>Metazoa</taxon>
        <taxon>Ecdysozoa</taxon>
        <taxon>Arthropoda</taxon>
        <taxon>Hexapoda</taxon>
        <taxon>Insecta</taxon>
        <taxon>Pterygota</taxon>
        <taxon>Neoptera</taxon>
        <taxon>Endopterygota</taxon>
        <taxon>Coleoptera</taxon>
        <taxon>Polyphaga</taxon>
        <taxon>Cucujiformia</taxon>
        <taxon>Chrysomeloidea</taxon>
        <taxon>Cerambycidae</taxon>
        <taxon>Lepturinae</taxon>
        <taxon>Rhagiini</taxon>
        <taxon>Rhamnusium</taxon>
    </lineage>
</organism>
<reference evidence="2" key="1">
    <citation type="journal article" date="2023" name="Insect Mol. Biol.">
        <title>Genome sequencing provides insights into the evolution of gene families encoding plant cell wall-degrading enzymes in longhorned beetles.</title>
        <authorList>
            <person name="Shin N.R."/>
            <person name="Okamura Y."/>
            <person name="Kirsch R."/>
            <person name="Pauchet Y."/>
        </authorList>
    </citation>
    <scope>NUCLEOTIDE SEQUENCE</scope>
    <source>
        <strain evidence="2">RBIC_L_NR</strain>
    </source>
</reference>